<organism evidence="3 4">
    <name type="scientific">Vibrio rotiferianus</name>
    <dbReference type="NCBI Taxonomy" id="190895"/>
    <lineage>
        <taxon>Bacteria</taxon>
        <taxon>Pseudomonadati</taxon>
        <taxon>Pseudomonadota</taxon>
        <taxon>Gammaproteobacteria</taxon>
        <taxon>Vibrionales</taxon>
        <taxon>Vibrionaceae</taxon>
        <taxon>Vibrio</taxon>
    </lineage>
</organism>
<dbReference type="AlphaFoldDB" id="A0A510ID74"/>
<dbReference type="RefSeq" id="WP_138953976.1">
    <property type="nucleotide sequence ID" value="NZ_AP019799.1"/>
</dbReference>
<reference evidence="4" key="1">
    <citation type="submission" date="2019-07" db="EMBL/GenBank/DDBJ databases">
        <title>Complete Genome Sequences of Vibrion rotiferianus strain AM7.</title>
        <authorList>
            <person name="Miyazaki K."/>
            <person name="Wiseschart A."/>
            <person name="Pootanakit K."/>
            <person name="Ishimori K."/>
            <person name="Kitahara K."/>
        </authorList>
    </citation>
    <scope>NUCLEOTIDE SEQUENCE [LARGE SCALE GENOMIC DNA]</scope>
    <source>
        <strain evidence="4">AM7</strain>
    </source>
</reference>
<dbReference type="PANTHER" id="PTHR10963">
    <property type="entry name" value="GLYCOSYL HYDROLASE-RELATED"/>
    <property type="match status" value="1"/>
</dbReference>
<protein>
    <recommendedName>
        <fullName evidence="2">GH16 domain-containing protein</fullName>
    </recommendedName>
</protein>
<dbReference type="InterPro" id="IPR041443">
    <property type="entry name" value="Exop_C"/>
</dbReference>
<dbReference type="CDD" id="cd08023">
    <property type="entry name" value="GH16_laminarinase_like"/>
    <property type="match status" value="1"/>
</dbReference>
<gene>
    <name evidence="3" type="ORF">VroAM7_40640</name>
</gene>
<dbReference type="Proteomes" id="UP000315115">
    <property type="component" value="Chromosome 2"/>
</dbReference>
<dbReference type="SUPFAM" id="SSF49899">
    <property type="entry name" value="Concanavalin A-like lectins/glucanases"/>
    <property type="match status" value="1"/>
</dbReference>
<dbReference type="Pfam" id="PF00722">
    <property type="entry name" value="Glyco_hydro_16"/>
    <property type="match status" value="1"/>
</dbReference>
<dbReference type="Gene3D" id="2.60.120.430">
    <property type="entry name" value="Galactose-binding lectin"/>
    <property type="match status" value="1"/>
</dbReference>
<dbReference type="Gene3D" id="2.60.120.200">
    <property type="match status" value="1"/>
</dbReference>
<dbReference type="Pfam" id="PF18559">
    <property type="entry name" value="Exop_C"/>
    <property type="match status" value="1"/>
</dbReference>
<dbReference type="GO" id="GO:0004553">
    <property type="term" value="F:hydrolase activity, hydrolyzing O-glycosyl compounds"/>
    <property type="evidence" value="ECO:0007669"/>
    <property type="project" value="InterPro"/>
</dbReference>
<dbReference type="InterPro" id="IPR008979">
    <property type="entry name" value="Galactose-bd-like_sf"/>
</dbReference>
<dbReference type="InterPro" id="IPR013320">
    <property type="entry name" value="ConA-like_dom_sf"/>
</dbReference>
<dbReference type="PROSITE" id="PS51257">
    <property type="entry name" value="PROKAR_LIPOPROTEIN"/>
    <property type="match status" value="1"/>
</dbReference>
<evidence type="ECO:0000313" key="4">
    <source>
        <dbReference type="Proteomes" id="UP000315115"/>
    </source>
</evidence>
<dbReference type="InterPro" id="IPR050546">
    <property type="entry name" value="Glycosyl_Hydrlase_16"/>
</dbReference>
<dbReference type="EMBL" id="AP019799">
    <property type="protein sequence ID" value="BBL91411.1"/>
    <property type="molecule type" value="Genomic_DNA"/>
</dbReference>
<evidence type="ECO:0000256" key="1">
    <source>
        <dbReference type="ARBA" id="ARBA00006865"/>
    </source>
</evidence>
<dbReference type="PROSITE" id="PS51762">
    <property type="entry name" value="GH16_2"/>
    <property type="match status" value="1"/>
</dbReference>
<sequence>MKKDVLVVTTSLLSLSLVGCNSSSSDTVEPSVGNGWALVWSDEFDGEEIDSEKWNHEKNCWGGGNAEQQCYVDDAKNSFVQDGKLTIRVIKGDTTGPDSIEGSDGYGETLTTLPYSSARLRTMNKGDWKYGRFEVRAKLPLGQGTWPAIWMLPTDYVYGGWAASGEIDIMEAVNLGTTYQHEGVEKRENRVHGTLHYGKAWPNNVYSGEEYDFGDENISPADDFHTYAIEWEQGEIRWYVDDVHYATQTSEGWWSHYQDDEGNWISGAEDAPYNQKFHLILNLAMGGSWPSSVNDGGIDASIEQAEMQVDYVRIYQCSVDPETGKGCATPASDDAVTNEGVVEPDFPKEVDLSAMSLPLFASGDLLDGFNLNGWDDSSNDTRTIADNLINISIVDNGNAYIESLNGALDMSEFIDGDLSFDLSLVSGNASALSVKMDSGYPALAPIDIPFAHLPALGEWRSFVFSVNDFIAAGTNGFSITGVSNPVVFEPVNNVDLAFKVDNLVFTKPLIIATESIVEGFTLDGYTADAPDSRNFSDGVLDAQFSGAGNLFFTAESALDMSRYANWVLKFDINIVDLGSNSDVLIKMDSGWPNVSDIALADSPQGLLADGQWHTYAIPVVDFIAAENRFSPGSQFDVNSVTNPFVLEGLGGENLHVKLRNIRFVAP</sequence>
<proteinExistence type="inferred from homology"/>
<accession>A0A510ID74</accession>
<evidence type="ECO:0000259" key="2">
    <source>
        <dbReference type="PROSITE" id="PS51762"/>
    </source>
</evidence>
<name>A0A510ID74_9VIBR</name>
<evidence type="ECO:0000313" key="3">
    <source>
        <dbReference type="EMBL" id="BBL91411.1"/>
    </source>
</evidence>
<dbReference type="PANTHER" id="PTHR10963:SF55">
    <property type="entry name" value="GLYCOSIDE HYDROLASE FAMILY 16 PROTEIN"/>
    <property type="match status" value="1"/>
</dbReference>
<dbReference type="InterPro" id="IPR000757">
    <property type="entry name" value="Beta-glucanase-like"/>
</dbReference>
<dbReference type="SUPFAM" id="SSF49785">
    <property type="entry name" value="Galactose-binding domain-like"/>
    <property type="match status" value="1"/>
</dbReference>
<comment type="similarity">
    <text evidence="1">Belongs to the glycosyl hydrolase 16 family.</text>
</comment>
<dbReference type="GO" id="GO:0005975">
    <property type="term" value="P:carbohydrate metabolic process"/>
    <property type="evidence" value="ECO:0007669"/>
    <property type="project" value="InterPro"/>
</dbReference>
<feature type="domain" description="GH16" evidence="2">
    <location>
        <begin position="22"/>
        <end position="320"/>
    </location>
</feature>